<dbReference type="Proteomes" id="UP000279422">
    <property type="component" value="Unassembled WGS sequence"/>
</dbReference>
<dbReference type="Gene3D" id="1.10.8.380">
    <property type="entry name" value="Uncharacterised protein PF01937, DUF89, domain 1"/>
    <property type="match status" value="1"/>
</dbReference>
<evidence type="ECO:0000313" key="2">
    <source>
        <dbReference type="EMBL" id="RLE10440.1"/>
    </source>
</evidence>
<dbReference type="PIRSF" id="PIRSF006593">
    <property type="entry name" value="UCP006593"/>
    <property type="match status" value="1"/>
</dbReference>
<dbReference type="Pfam" id="PF01937">
    <property type="entry name" value="ARMT1-like_dom"/>
    <property type="match status" value="1"/>
</dbReference>
<sequence length="288" mass="32628">MKTYLDCIPCFFRQGLEAARIATKDVEKQKKVLDEIARIVPEFSLSSTPPEMGRIIYKIVREFTNSSDPYMELKNKYNRAALRLYPKLKEKVKEARDPLYTAIKIAIAGNIIDFGVKNMASGGFNNMEKELESTLQQDFAIFDYAEFKNALENVEEILYIADNSGEVVFDRILIEELHRRVIYVVRGGPIINDATMDDALFCKMDEVAKVISSGCDAPGTILRHCSEEFLSYYRQAKMIISKGQGNYETLSEEKKNVFFLLKAKCPIIAKDIGCKLGDIVLKDNLKGG</sequence>
<dbReference type="EMBL" id="QMPZ01000008">
    <property type="protein sequence ID" value="RLE10440.1"/>
    <property type="molecule type" value="Genomic_DNA"/>
</dbReference>
<dbReference type="SUPFAM" id="SSF111321">
    <property type="entry name" value="AF1104-like"/>
    <property type="match status" value="1"/>
</dbReference>
<dbReference type="Gene3D" id="1.10.285.20">
    <property type="entry name" value="Uncharacterised protein PF01937, DUF89, domain 2"/>
    <property type="match status" value="1"/>
</dbReference>
<comment type="caution">
    <text evidence="2">The sequence shown here is derived from an EMBL/GenBank/DDBJ whole genome shotgun (WGS) entry which is preliminary data.</text>
</comment>
<evidence type="ECO:0000313" key="3">
    <source>
        <dbReference type="Proteomes" id="UP000279422"/>
    </source>
</evidence>
<reference evidence="2 3" key="1">
    <citation type="submission" date="2018-06" db="EMBL/GenBank/DDBJ databases">
        <title>Extensive metabolic versatility and redundancy in microbially diverse, dynamic hydrothermal sediments.</title>
        <authorList>
            <person name="Dombrowski N."/>
            <person name="Teske A."/>
            <person name="Baker B.J."/>
        </authorList>
    </citation>
    <scope>NUCLEOTIDE SEQUENCE [LARGE SCALE GENOMIC DNA]</scope>
    <source>
        <strain evidence="2">B47_G16</strain>
    </source>
</reference>
<accession>A0A497E5H2</accession>
<name>A0A497E5H2_UNCAE</name>
<gene>
    <name evidence="2" type="ORF">DRJ00_01405</name>
</gene>
<dbReference type="InterPro" id="IPR002791">
    <property type="entry name" value="ARMT1-like_metal-bd"/>
</dbReference>
<protein>
    <recommendedName>
        <fullName evidence="1">Damage-control phosphatase ARMT1-like metal-binding domain-containing protein</fullName>
    </recommendedName>
</protein>
<feature type="domain" description="Damage-control phosphatase ARMT1-like metal-binding" evidence="1">
    <location>
        <begin position="4"/>
        <end position="279"/>
    </location>
</feature>
<organism evidence="2 3">
    <name type="scientific">Aerophobetes bacterium</name>
    <dbReference type="NCBI Taxonomy" id="2030807"/>
    <lineage>
        <taxon>Bacteria</taxon>
        <taxon>Candidatus Aerophobota</taxon>
    </lineage>
</organism>
<proteinExistence type="predicted"/>
<dbReference type="InterPro" id="IPR036075">
    <property type="entry name" value="ARMT-1-like_metal-bd_sf"/>
</dbReference>
<evidence type="ECO:0000259" key="1">
    <source>
        <dbReference type="Pfam" id="PF01937"/>
    </source>
</evidence>
<dbReference type="InterPro" id="IPR014444">
    <property type="entry name" value="PH1575-like"/>
</dbReference>
<dbReference type="AlphaFoldDB" id="A0A497E5H2"/>
<dbReference type="Gene3D" id="3.40.50.10880">
    <property type="entry name" value="Uncharacterised protein PF01937, DUF89, domain 3"/>
    <property type="match status" value="1"/>
</dbReference>